<keyword evidence="3" id="KW-0518">Myosin</keyword>
<evidence type="ECO:0000256" key="4">
    <source>
        <dbReference type="ARBA" id="ARBA00023175"/>
    </source>
</evidence>
<dbReference type="Gene3D" id="1.10.510.10">
    <property type="entry name" value="Transferase(Phosphotransferase) domain 1"/>
    <property type="match status" value="1"/>
</dbReference>
<dbReference type="Proteomes" id="UP000187609">
    <property type="component" value="Unassembled WGS sequence"/>
</dbReference>
<evidence type="ECO:0000256" key="1">
    <source>
        <dbReference type="ARBA" id="ARBA00022741"/>
    </source>
</evidence>
<sequence>MEDQIFRTIDDSIKVVKDSLSKDIAEFRSLLYELIENLATKNNKLLRASIYLEGEALEWFRWLLQNKQLTDWEHFVAKLRICFRKQRLESSEGHMAAITEIEAQAFDNMSHGCCYSKVFAIERSDVEVLTDTTESALNNAKSEEIQMFHEGSLGNGNTHQSHSETLQPEVTTEVLVNQIENIQGVLQTFAESYSKLSPNIQADKTVRLLLVVCGLVYKARSTSPYFSFDPSFGLFTTIVGAARYCSVMFVDDFKQIIRILECHIDFIPNDLCILNQFPFDPGSYLFMVSLVNLSDWAHAKALIEREPNISYICSQYYRVTELIFGATKYTTAIGIWSSGSVLVEKNAKEEIVKPWPLMDLASLDALSKLSQDQIFFDWMSCWCGGTEKNMPSCDQNLLLPNFFISPCRNIKFQQARITDCYLLAQQPAMNLFVWDPGILSKFMALTSYAVNIAALLLVGSTGKFYLILYTNCMAQVWDLGQKWGIHSYLLLTDFALVDTRCGADDFIIFILRPILDPGDRIIEFLPDSSLYEFASLHTCSLTMMENVLLLDDVEADLMKRASIVVVDSVHRPMIIEGKSTSILVGPNSRVGKVTTTGRLMCYLAYFVGCLSIAEHSRDQQLLESNPVLELISNTKTVQTDNSSCCGIFLETQFDKSRRVFVPTEMNKRCSLGDPESFDYLIQSCCYELVSVTGSHGSLGIKKVMEIVELKVKEQEAIFRFVASVLPLGNLELAKGTEFESSLHKVDRHGSTFDTYSSLDRFTNIILSWLYSNLEDKVLFEGGSIVVNQDNSNNVYGPDIWTEVVGPGAKPRRGSRFRNPNKRFVRDPGEGST</sequence>
<dbReference type="InterPro" id="IPR011009">
    <property type="entry name" value="Kinase-like_dom_sf"/>
</dbReference>
<dbReference type="GO" id="GO:0016459">
    <property type="term" value="C:myosin complex"/>
    <property type="evidence" value="ECO:0007669"/>
    <property type="project" value="UniProtKB-KW"/>
</dbReference>
<evidence type="ECO:0000256" key="3">
    <source>
        <dbReference type="ARBA" id="ARBA00023123"/>
    </source>
</evidence>
<dbReference type="Gene3D" id="3.40.850.10">
    <property type="entry name" value="Kinesin motor domain"/>
    <property type="match status" value="1"/>
</dbReference>
<dbReference type="InterPro" id="IPR036961">
    <property type="entry name" value="Kinesin_motor_dom_sf"/>
</dbReference>
<feature type="compositionally biased region" description="Basic and acidic residues" evidence="6">
    <location>
        <begin position="823"/>
        <end position="832"/>
    </location>
</feature>
<dbReference type="EMBL" id="MJEQ01005473">
    <property type="protein sequence ID" value="OIT20310.1"/>
    <property type="molecule type" value="Genomic_DNA"/>
</dbReference>
<dbReference type="GO" id="GO:0005737">
    <property type="term" value="C:cytoplasm"/>
    <property type="evidence" value="ECO:0007669"/>
    <property type="project" value="TreeGrafter"/>
</dbReference>
<dbReference type="SUPFAM" id="SSF52540">
    <property type="entry name" value="P-loop containing nucleoside triphosphate hydrolases"/>
    <property type="match status" value="1"/>
</dbReference>
<dbReference type="GO" id="GO:0051015">
    <property type="term" value="F:actin filament binding"/>
    <property type="evidence" value="ECO:0007669"/>
    <property type="project" value="TreeGrafter"/>
</dbReference>
<evidence type="ECO:0000256" key="5">
    <source>
        <dbReference type="ARBA" id="ARBA00023203"/>
    </source>
</evidence>
<dbReference type="AlphaFoldDB" id="A0A1J6JSZ5"/>
<reference evidence="8" key="1">
    <citation type="submission" date="2016-11" db="EMBL/GenBank/DDBJ databases">
        <title>The genome of Nicotiana attenuata.</title>
        <authorList>
            <person name="Xu S."/>
            <person name="Brockmoeller T."/>
            <person name="Gaquerel E."/>
            <person name="Navarro A."/>
            <person name="Kuhl H."/>
            <person name="Gase K."/>
            <person name="Ling Z."/>
            <person name="Zhou W."/>
            <person name="Kreitzer C."/>
            <person name="Stanke M."/>
            <person name="Tang H."/>
            <person name="Lyons E."/>
            <person name="Pandey P."/>
            <person name="Pandey S.P."/>
            <person name="Timmermann B."/>
            <person name="Baldwin I.T."/>
        </authorList>
    </citation>
    <scope>NUCLEOTIDE SEQUENCE [LARGE SCALE GENOMIC DNA]</scope>
    <source>
        <strain evidence="8">UT</strain>
    </source>
</reference>
<evidence type="ECO:0000256" key="6">
    <source>
        <dbReference type="SAM" id="MobiDB-lite"/>
    </source>
</evidence>
<evidence type="ECO:0000313" key="9">
    <source>
        <dbReference type="Proteomes" id="UP000187609"/>
    </source>
</evidence>
<dbReference type="Pfam" id="PF00063">
    <property type="entry name" value="Myosin_head"/>
    <property type="match status" value="1"/>
</dbReference>
<keyword evidence="9" id="KW-1185">Reference proteome</keyword>
<name>A0A1J6JSZ5_NICAT</name>
<dbReference type="GO" id="GO:0016020">
    <property type="term" value="C:membrane"/>
    <property type="evidence" value="ECO:0007669"/>
    <property type="project" value="TreeGrafter"/>
</dbReference>
<feature type="region of interest" description="Disordered" evidence="6">
    <location>
        <begin position="810"/>
        <end position="832"/>
    </location>
</feature>
<feature type="compositionally biased region" description="Basic residues" evidence="6">
    <location>
        <begin position="810"/>
        <end position="822"/>
    </location>
</feature>
<dbReference type="GO" id="GO:0007015">
    <property type="term" value="P:actin filament organization"/>
    <property type="evidence" value="ECO:0007669"/>
    <property type="project" value="TreeGrafter"/>
</dbReference>
<keyword evidence="4" id="KW-0505">Motor protein</keyword>
<dbReference type="PANTHER" id="PTHR13140">
    <property type="entry name" value="MYOSIN"/>
    <property type="match status" value="1"/>
</dbReference>
<keyword evidence="2" id="KW-0067">ATP-binding</keyword>
<dbReference type="PRINTS" id="PR00193">
    <property type="entry name" value="MYOSINHEAVY"/>
</dbReference>
<dbReference type="GO" id="GO:0005524">
    <property type="term" value="F:ATP binding"/>
    <property type="evidence" value="ECO:0007669"/>
    <property type="project" value="UniProtKB-KW"/>
</dbReference>
<dbReference type="GO" id="GO:0000146">
    <property type="term" value="F:microfilament motor activity"/>
    <property type="evidence" value="ECO:0007669"/>
    <property type="project" value="TreeGrafter"/>
</dbReference>
<dbReference type="Gene3D" id="1.10.10.820">
    <property type="match status" value="1"/>
</dbReference>
<dbReference type="PANTHER" id="PTHR13140:SF753">
    <property type="entry name" value="MYOSIN-9-LIKE"/>
    <property type="match status" value="1"/>
</dbReference>
<feature type="domain" description="Myosin motor" evidence="7">
    <location>
        <begin position="545"/>
        <end position="830"/>
    </location>
</feature>
<evidence type="ECO:0000259" key="7">
    <source>
        <dbReference type="SMART" id="SM00242"/>
    </source>
</evidence>
<keyword evidence="1" id="KW-0547">Nucleotide-binding</keyword>
<dbReference type="SMART" id="SM00242">
    <property type="entry name" value="MYSc"/>
    <property type="match status" value="1"/>
</dbReference>
<evidence type="ECO:0000313" key="8">
    <source>
        <dbReference type="EMBL" id="OIT20310.1"/>
    </source>
</evidence>
<dbReference type="SUPFAM" id="SSF56112">
    <property type="entry name" value="Protein kinase-like (PK-like)"/>
    <property type="match status" value="1"/>
</dbReference>
<evidence type="ECO:0000256" key="2">
    <source>
        <dbReference type="ARBA" id="ARBA00022840"/>
    </source>
</evidence>
<gene>
    <name evidence="8" type="primary">XI-E_1</name>
    <name evidence="8" type="ORF">A4A49_38299</name>
</gene>
<dbReference type="Gene3D" id="1.20.120.720">
    <property type="entry name" value="Myosin VI head, motor domain, U50 subdomain"/>
    <property type="match status" value="1"/>
</dbReference>
<dbReference type="InterPro" id="IPR027417">
    <property type="entry name" value="P-loop_NTPase"/>
</dbReference>
<dbReference type="STRING" id="49451.A0A1J6JSZ5"/>
<accession>A0A1J6JSZ5</accession>
<keyword evidence="5" id="KW-0009">Actin-binding</keyword>
<comment type="caution">
    <text evidence="8">The sequence shown here is derived from an EMBL/GenBank/DDBJ whole genome shotgun (WGS) entry which is preliminary data.</text>
</comment>
<protein>
    <submittedName>
        <fullName evidence="8">Myosin-11</fullName>
    </submittedName>
</protein>
<organism evidence="8 9">
    <name type="scientific">Nicotiana attenuata</name>
    <name type="common">Coyote tobacco</name>
    <dbReference type="NCBI Taxonomy" id="49451"/>
    <lineage>
        <taxon>Eukaryota</taxon>
        <taxon>Viridiplantae</taxon>
        <taxon>Streptophyta</taxon>
        <taxon>Embryophyta</taxon>
        <taxon>Tracheophyta</taxon>
        <taxon>Spermatophyta</taxon>
        <taxon>Magnoliopsida</taxon>
        <taxon>eudicotyledons</taxon>
        <taxon>Gunneridae</taxon>
        <taxon>Pentapetalae</taxon>
        <taxon>asterids</taxon>
        <taxon>lamiids</taxon>
        <taxon>Solanales</taxon>
        <taxon>Solanaceae</taxon>
        <taxon>Nicotianoideae</taxon>
        <taxon>Nicotianeae</taxon>
        <taxon>Nicotiana</taxon>
    </lineage>
</organism>
<proteinExistence type="predicted"/>
<dbReference type="Gramene" id="OIT20310">
    <property type="protein sequence ID" value="OIT20310"/>
    <property type="gene ID" value="A4A49_38299"/>
</dbReference>
<dbReference type="InterPro" id="IPR001609">
    <property type="entry name" value="Myosin_head_motor_dom-like"/>
</dbReference>